<evidence type="ECO:0000313" key="4">
    <source>
        <dbReference type="Proteomes" id="UP000179807"/>
    </source>
</evidence>
<gene>
    <name evidence="3" type="ORF">TRFO_34189</name>
</gene>
<feature type="compositionally biased region" description="Polar residues" evidence="1">
    <location>
        <begin position="165"/>
        <end position="176"/>
    </location>
</feature>
<name>A0A1J4JJN9_9EUKA</name>
<comment type="caution">
    <text evidence="3">The sequence shown here is derived from an EMBL/GenBank/DDBJ whole genome shotgun (WGS) entry which is preliminary data.</text>
</comment>
<evidence type="ECO:0000313" key="3">
    <source>
        <dbReference type="EMBL" id="OHS99376.1"/>
    </source>
</evidence>
<dbReference type="EMBL" id="MLAK01001008">
    <property type="protein sequence ID" value="OHS99376.1"/>
    <property type="molecule type" value="Genomic_DNA"/>
</dbReference>
<evidence type="ECO:0000256" key="1">
    <source>
        <dbReference type="SAM" id="MobiDB-lite"/>
    </source>
</evidence>
<dbReference type="OrthoDB" id="10604961at2759"/>
<dbReference type="InterPro" id="IPR000626">
    <property type="entry name" value="Ubiquitin-like_dom"/>
</dbReference>
<organism evidence="3 4">
    <name type="scientific">Tritrichomonas foetus</name>
    <dbReference type="NCBI Taxonomy" id="1144522"/>
    <lineage>
        <taxon>Eukaryota</taxon>
        <taxon>Metamonada</taxon>
        <taxon>Parabasalia</taxon>
        <taxon>Tritrichomonadida</taxon>
        <taxon>Tritrichomonadidae</taxon>
        <taxon>Tritrichomonas</taxon>
    </lineage>
</organism>
<dbReference type="Proteomes" id="UP000179807">
    <property type="component" value="Unassembled WGS sequence"/>
</dbReference>
<dbReference type="AlphaFoldDB" id="A0A1J4JJN9"/>
<sequence>MLNLSSSVNSASLTQFQSTAPSSSTSVADYGLKNNQDTPFAQQFNYHLQDLEIKRRNIPLKPDGKLKVHLPDISFIEVDYNRRETVEIFRARIQDMIKDKLKVSEYYIVSPRGTIEDGMTLDEYFLTPGSDILLIRKGIKNRSHLANRRFWIKSREAKERGDPRPSTTSLSLPKLNTRQRRVTPYDTSITQEMEIKNKEIMRRKRMNILYS</sequence>
<accession>A0A1J4JJN9</accession>
<dbReference type="InterPro" id="IPR029071">
    <property type="entry name" value="Ubiquitin-like_domsf"/>
</dbReference>
<dbReference type="PROSITE" id="PS50053">
    <property type="entry name" value="UBIQUITIN_2"/>
    <property type="match status" value="1"/>
</dbReference>
<proteinExistence type="predicted"/>
<feature type="region of interest" description="Disordered" evidence="1">
    <location>
        <begin position="156"/>
        <end position="177"/>
    </location>
</feature>
<dbReference type="CDD" id="cd17039">
    <property type="entry name" value="Ubl_ubiquitin_like"/>
    <property type="match status" value="1"/>
</dbReference>
<feature type="domain" description="Ubiquitin-like" evidence="2">
    <location>
        <begin position="66"/>
        <end position="137"/>
    </location>
</feature>
<reference evidence="3" key="1">
    <citation type="submission" date="2016-10" db="EMBL/GenBank/DDBJ databases">
        <authorList>
            <person name="Benchimol M."/>
            <person name="Almeida L.G."/>
            <person name="Vasconcelos A.T."/>
            <person name="Perreira-Neves A."/>
            <person name="Rosa I.A."/>
            <person name="Tasca T."/>
            <person name="Bogo M.R."/>
            <person name="de Souza W."/>
        </authorList>
    </citation>
    <scope>NUCLEOTIDE SEQUENCE [LARGE SCALE GENOMIC DNA]</scope>
    <source>
        <strain evidence="3">K</strain>
    </source>
</reference>
<dbReference type="RefSeq" id="XP_068352513.1">
    <property type="nucleotide sequence ID" value="XM_068509527.1"/>
</dbReference>
<dbReference type="GeneID" id="94844231"/>
<protein>
    <recommendedName>
        <fullName evidence="2">Ubiquitin-like domain-containing protein</fullName>
    </recommendedName>
</protein>
<keyword evidence="4" id="KW-1185">Reference proteome</keyword>
<dbReference type="SUPFAM" id="SSF54236">
    <property type="entry name" value="Ubiquitin-like"/>
    <property type="match status" value="1"/>
</dbReference>
<evidence type="ECO:0000259" key="2">
    <source>
        <dbReference type="PROSITE" id="PS50053"/>
    </source>
</evidence>
<dbReference type="VEuPathDB" id="TrichDB:TRFO_34189"/>